<evidence type="ECO:0000313" key="2">
    <source>
        <dbReference type="EMBL" id="SHI59434.1"/>
    </source>
</evidence>
<keyword evidence="1" id="KW-0812">Transmembrane</keyword>
<dbReference type="AlphaFoldDB" id="A0A1M6CF91"/>
<evidence type="ECO:0000256" key="1">
    <source>
        <dbReference type="SAM" id="Phobius"/>
    </source>
</evidence>
<feature type="transmembrane region" description="Helical" evidence="1">
    <location>
        <begin position="6"/>
        <end position="30"/>
    </location>
</feature>
<reference evidence="2 3" key="1">
    <citation type="submission" date="2016-11" db="EMBL/GenBank/DDBJ databases">
        <authorList>
            <person name="Jaros S."/>
            <person name="Januszkiewicz K."/>
            <person name="Wedrychowicz H."/>
        </authorList>
    </citation>
    <scope>NUCLEOTIDE SEQUENCE [LARGE SCALE GENOMIC DNA]</scope>
    <source>
        <strain evidence="2 3">DSM 17477</strain>
    </source>
</reference>
<proteinExistence type="predicted"/>
<sequence length="68" mass="8182">MLSYVVLGIFVFLIISFMFVLFVELISSAADGEKRRKKLLEKQKERKIIAKRVQKYTDNYFDKYSRRL</sequence>
<gene>
    <name evidence="2" type="ORF">SAMN02745751_00680</name>
</gene>
<organism evidence="2 3">
    <name type="scientific">Dethiosulfatibacter aminovorans DSM 17477</name>
    <dbReference type="NCBI Taxonomy" id="1121476"/>
    <lineage>
        <taxon>Bacteria</taxon>
        <taxon>Bacillati</taxon>
        <taxon>Bacillota</taxon>
        <taxon>Tissierellia</taxon>
        <taxon>Dethiosulfatibacter</taxon>
    </lineage>
</organism>
<protein>
    <submittedName>
        <fullName evidence="2">Uncharacterized protein</fullName>
    </submittedName>
</protein>
<dbReference type="EMBL" id="FQZL01000005">
    <property type="protein sequence ID" value="SHI59434.1"/>
    <property type="molecule type" value="Genomic_DNA"/>
</dbReference>
<name>A0A1M6CF91_9FIRM</name>
<dbReference type="STRING" id="1121476.SAMN02745751_00680"/>
<dbReference type="RefSeq" id="WP_073047107.1">
    <property type="nucleotide sequence ID" value="NZ_FQZL01000005.1"/>
</dbReference>
<evidence type="ECO:0000313" key="3">
    <source>
        <dbReference type="Proteomes" id="UP000184052"/>
    </source>
</evidence>
<keyword evidence="1" id="KW-0472">Membrane</keyword>
<keyword evidence="3" id="KW-1185">Reference proteome</keyword>
<keyword evidence="1" id="KW-1133">Transmembrane helix</keyword>
<dbReference type="Proteomes" id="UP000184052">
    <property type="component" value="Unassembled WGS sequence"/>
</dbReference>
<accession>A0A1M6CF91</accession>